<dbReference type="Proteomes" id="UP000703038">
    <property type="component" value="Unassembled WGS sequence"/>
</dbReference>
<evidence type="ECO:0000313" key="2">
    <source>
        <dbReference type="EMBL" id="MBM7413760.1"/>
    </source>
</evidence>
<name>A0ABS2KP74_9NOCA</name>
<proteinExistence type="predicted"/>
<dbReference type="Pfam" id="PF11706">
    <property type="entry name" value="zf-CGNR"/>
    <property type="match status" value="1"/>
</dbReference>
<keyword evidence="3" id="KW-1185">Reference proteome</keyword>
<dbReference type="Pfam" id="PF07336">
    <property type="entry name" value="ABATE"/>
    <property type="match status" value="1"/>
</dbReference>
<dbReference type="PANTHER" id="PTHR35525">
    <property type="entry name" value="BLL6575 PROTEIN"/>
    <property type="match status" value="1"/>
</dbReference>
<evidence type="ECO:0000313" key="3">
    <source>
        <dbReference type="Proteomes" id="UP000703038"/>
    </source>
</evidence>
<dbReference type="Gene3D" id="1.10.3300.10">
    <property type="entry name" value="Jann2411-like domain"/>
    <property type="match status" value="1"/>
</dbReference>
<accession>A0ABS2KP74</accession>
<organism evidence="2 3">
    <name type="scientific">Rhodococcoides corynebacterioides</name>
    <dbReference type="NCBI Taxonomy" id="53972"/>
    <lineage>
        <taxon>Bacteria</taxon>
        <taxon>Bacillati</taxon>
        <taxon>Actinomycetota</taxon>
        <taxon>Actinomycetes</taxon>
        <taxon>Mycobacteriales</taxon>
        <taxon>Nocardiaceae</taxon>
        <taxon>Rhodococcoides</taxon>
    </lineage>
</organism>
<dbReference type="SUPFAM" id="SSF160904">
    <property type="entry name" value="Jann2411-like"/>
    <property type="match status" value="1"/>
</dbReference>
<dbReference type="RefSeq" id="WP_204866455.1">
    <property type="nucleotide sequence ID" value="NZ_JAFBBK010000001.1"/>
</dbReference>
<dbReference type="InterPro" id="IPR021005">
    <property type="entry name" value="Znf_CGNR"/>
</dbReference>
<sequence length="180" mass="20094">MLFAHDTRTALVWAAALINTAANGEDHLADVETLSSMLDEHEWTGRRDGTQEELDAVRALRPAWRALWETGEPDAVVPVVNAMLAASDARPYLTRHGDWGWHMHVSDDDAPLVDRMTAETAVALADMVRSDELERLRLCDAPDCDAVLVDLSRNRSRRYCDTGNCGNRAHVAAYRARKRS</sequence>
<dbReference type="PANTHER" id="PTHR35525:SF3">
    <property type="entry name" value="BLL6575 PROTEIN"/>
    <property type="match status" value="1"/>
</dbReference>
<comment type="caution">
    <text evidence="2">The sequence shown here is derived from an EMBL/GenBank/DDBJ whole genome shotgun (WGS) entry which is preliminary data.</text>
</comment>
<reference evidence="2 3" key="1">
    <citation type="submission" date="2021-01" db="EMBL/GenBank/DDBJ databases">
        <title>Genomics of switchgrass bacterial isolates.</title>
        <authorList>
            <person name="Shade A."/>
        </authorList>
    </citation>
    <scope>NUCLEOTIDE SEQUENCE [LARGE SCALE GENOMIC DNA]</scope>
    <source>
        <strain evidence="2 3">PvP111</strain>
    </source>
</reference>
<feature type="domain" description="Zinc finger CGNR" evidence="1">
    <location>
        <begin position="135"/>
        <end position="178"/>
    </location>
</feature>
<dbReference type="InterPro" id="IPR010852">
    <property type="entry name" value="ABATE"/>
</dbReference>
<dbReference type="EMBL" id="JAFBBK010000001">
    <property type="protein sequence ID" value="MBM7413760.1"/>
    <property type="molecule type" value="Genomic_DNA"/>
</dbReference>
<evidence type="ECO:0000259" key="1">
    <source>
        <dbReference type="Pfam" id="PF11706"/>
    </source>
</evidence>
<gene>
    <name evidence="2" type="ORF">JOE42_000493</name>
</gene>
<dbReference type="InterPro" id="IPR023286">
    <property type="entry name" value="ABATE_dom_sf"/>
</dbReference>
<protein>
    <submittedName>
        <fullName evidence="2">RNA-binding Zn ribbon-like protein</fullName>
    </submittedName>
</protein>